<accession>A0A937UNP0</accession>
<proteinExistence type="predicted"/>
<dbReference type="InterPro" id="IPR001647">
    <property type="entry name" value="HTH_TetR"/>
</dbReference>
<keyword evidence="8" id="KW-1185">Reference proteome</keyword>
<feature type="domain" description="HTH tetR-type" evidence="6">
    <location>
        <begin position="25"/>
        <end position="85"/>
    </location>
</feature>
<dbReference type="SUPFAM" id="SSF46689">
    <property type="entry name" value="Homeodomain-like"/>
    <property type="match status" value="1"/>
</dbReference>
<evidence type="ECO:0000256" key="3">
    <source>
        <dbReference type="ARBA" id="ARBA00023163"/>
    </source>
</evidence>
<dbReference type="InterPro" id="IPR050109">
    <property type="entry name" value="HTH-type_TetR-like_transc_reg"/>
</dbReference>
<dbReference type="Pfam" id="PF02909">
    <property type="entry name" value="TetR_C_1"/>
    <property type="match status" value="1"/>
</dbReference>
<evidence type="ECO:0000259" key="6">
    <source>
        <dbReference type="PROSITE" id="PS50977"/>
    </source>
</evidence>
<evidence type="ECO:0000313" key="8">
    <source>
        <dbReference type="Proteomes" id="UP000604475"/>
    </source>
</evidence>
<dbReference type="InterPro" id="IPR009057">
    <property type="entry name" value="Homeodomain-like_sf"/>
</dbReference>
<name>A0A937UNP0_9ACTN</name>
<keyword evidence="3" id="KW-0804">Transcription</keyword>
<dbReference type="Proteomes" id="UP000604475">
    <property type="component" value="Unassembled WGS sequence"/>
</dbReference>
<sequence length="237" mass="25657">MTAAETGRAAGRHPSPRTRGRVREPLTRDLVVAGAIALADVEGLDAVTIRRLAQEHQVTPMALYRHFRDKEELFDGIAERLFANVALAEPSDAPWHEQLRDLLGALTEAVREHPAVAGLVLPRIMSSPPGLELAERGLAMLRSAGFSVERAAELGTMAVTSAITLVTSEPGAPRIRDPEARDDEIRAKRARLAALSPRRYPNVVAAADALTNCASPPDYYRLGLDIVVAGIREAQPR</sequence>
<feature type="compositionally biased region" description="Basic residues" evidence="5">
    <location>
        <begin position="10"/>
        <end position="20"/>
    </location>
</feature>
<dbReference type="Gene3D" id="1.10.357.10">
    <property type="entry name" value="Tetracycline Repressor, domain 2"/>
    <property type="match status" value="1"/>
</dbReference>
<comment type="caution">
    <text evidence="7">The sequence shown here is derived from an EMBL/GenBank/DDBJ whole genome shotgun (WGS) entry which is preliminary data.</text>
</comment>
<dbReference type="InterPro" id="IPR004111">
    <property type="entry name" value="Repressor_TetR_C"/>
</dbReference>
<dbReference type="SUPFAM" id="SSF48498">
    <property type="entry name" value="Tetracyclin repressor-like, C-terminal domain"/>
    <property type="match status" value="1"/>
</dbReference>
<reference evidence="7" key="1">
    <citation type="submission" date="2020-12" db="EMBL/GenBank/DDBJ databases">
        <title>Genomic characterization of non-nitrogen-fixing Frankia strains.</title>
        <authorList>
            <person name="Carlos-Shanley C."/>
            <person name="Guerra T."/>
            <person name="Hahn D."/>
        </authorList>
    </citation>
    <scope>NUCLEOTIDE SEQUENCE</scope>
    <source>
        <strain evidence="7">CN6</strain>
    </source>
</reference>
<dbReference type="Pfam" id="PF00440">
    <property type="entry name" value="TetR_N"/>
    <property type="match status" value="1"/>
</dbReference>
<dbReference type="AlphaFoldDB" id="A0A937UNP0"/>
<dbReference type="PANTHER" id="PTHR30055">
    <property type="entry name" value="HTH-TYPE TRANSCRIPTIONAL REGULATOR RUTR"/>
    <property type="match status" value="1"/>
</dbReference>
<evidence type="ECO:0000256" key="4">
    <source>
        <dbReference type="PROSITE-ProRule" id="PRU00335"/>
    </source>
</evidence>
<evidence type="ECO:0000256" key="5">
    <source>
        <dbReference type="SAM" id="MobiDB-lite"/>
    </source>
</evidence>
<organism evidence="7 8">
    <name type="scientific">Frankia nepalensis</name>
    <dbReference type="NCBI Taxonomy" id="1836974"/>
    <lineage>
        <taxon>Bacteria</taxon>
        <taxon>Bacillati</taxon>
        <taxon>Actinomycetota</taxon>
        <taxon>Actinomycetes</taxon>
        <taxon>Frankiales</taxon>
        <taxon>Frankiaceae</taxon>
        <taxon>Frankia</taxon>
    </lineage>
</organism>
<evidence type="ECO:0000256" key="1">
    <source>
        <dbReference type="ARBA" id="ARBA00023015"/>
    </source>
</evidence>
<dbReference type="GO" id="GO:0003700">
    <property type="term" value="F:DNA-binding transcription factor activity"/>
    <property type="evidence" value="ECO:0007669"/>
    <property type="project" value="TreeGrafter"/>
</dbReference>
<dbReference type="PANTHER" id="PTHR30055:SF151">
    <property type="entry name" value="TRANSCRIPTIONAL REGULATORY PROTEIN"/>
    <property type="match status" value="1"/>
</dbReference>
<keyword evidence="2 4" id="KW-0238">DNA-binding</keyword>
<dbReference type="GO" id="GO:0000976">
    <property type="term" value="F:transcription cis-regulatory region binding"/>
    <property type="evidence" value="ECO:0007669"/>
    <property type="project" value="TreeGrafter"/>
</dbReference>
<evidence type="ECO:0000256" key="2">
    <source>
        <dbReference type="ARBA" id="ARBA00023125"/>
    </source>
</evidence>
<dbReference type="EMBL" id="JAEACQ010000242">
    <property type="protein sequence ID" value="MBL7630059.1"/>
    <property type="molecule type" value="Genomic_DNA"/>
</dbReference>
<evidence type="ECO:0000313" key="7">
    <source>
        <dbReference type="EMBL" id="MBL7630059.1"/>
    </source>
</evidence>
<keyword evidence="1" id="KW-0805">Transcription regulation</keyword>
<feature type="DNA-binding region" description="H-T-H motif" evidence="4">
    <location>
        <begin position="48"/>
        <end position="67"/>
    </location>
</feature>
<gene>
    <name evidence="7" type="ORF">I7412_23390</name>
</gene>
<protein>
    <submittedName>
        <fullName evidence="7">TetR/AcrR family transcriptional regulator C-terminal domain-containing protein</fullName>
    </submittedName>
</protein>
<dbReference type="GO" id="GO:0045892">
    <property type="term" value="P:negative regulation of DNA-templated transcription"/>
    <property type="evidence" value="ECO:0007669"/>
    <property type="project" value="InterPro"/>
</dbReference>
<dbReference type="InterPro" id="IPR036271">
    <property type="entry name" value="Tet_transcr_reg_TetR-rel_C_sf"/>
</dbReference>
<feature type="region of interest" description="Disordered" evidence="5">
    <location>
        <begin position="1"/>
        <end position="23"/>
    </location>
</feature>
<dbReference type="PROSITE" id="PS50977">
    <property type="entry name" value="HTH_TETR_2"/>
    <property type="match status" value="1"/>
</dbReference>